<organism evidence="2 3">
    <name type="scientific">Mollisia scopiformis</name>
    <name type="common">Conifer needle endophyte fungus</name>
    <name type="synonym">Phialocephala scopiformis</name>
    <dbReference type="NCBI Taxonomy" id="149040"/>
    <lineage>
        <taxon>Eukaryota</taxon>
        <taxon>Fungi</taxon>
        <taxon>Dikarya</taxon>
        <taxon>Ascomycota</taxon>
        <taxon>Pezizomycotina</taxon>
        <taxon>Leotiomycetes</taxon>
        <taxon>Helotiales</taxon>
        <taxon>Mollisiaceae</taxon>
        <taxon>Mollisia</taxon>
    </lineage>
</organism>
<feature type="compositionally biased region" description="Polar residues" evidence="1">
    <location>
        <begin position="23"/>
        <end position="32"/>
    </location>
</feature>
<dbReference type="RefSeq" id="XP_018061694.1">
    <property type="nucleotide sequence ID" value="XM_018221730.1"/>
</dbReference>
<proteinExistence type="predicted"/>
<evidence type="ECO:0000313" key="2">
    <source>
        <dbReference type="EMBL" id="KUJ07339.1"/>
    </source>
</evidence>
<keyword evidence="3" id="KW-1185">Reference proteome</keyword>
<dbReference type="Proteomes" id="UP000070700">
    <property type="component" value="Unassembled WGS sequence"/>
</dbReference>
<dbReference type="KEGG" id="psco:LY89DRAFT_766512"/>
<dbReference type="AlphaFoldDB" id="A0A132B5S1"/>
<feature type="region of interest" description="Disordered" evidence="1">
    <location>
        <begin position="1"/>
        <end position="37"/>
    </location>
</feature>
<evidence type="ECO:0000313" key="3">
    <source>
        <dbReference type="Proteomes" id="UP000070700"/>
    </source>
</evidence>
<feature type="compositionally biased region" description="Basic and acidic residues" evidence="1">
    <location>
        <begin position="10"/>
        <end position="22"/>
    </location>
</feature>
<dbReference type="EMBL" id="KQ947440">
    <property type="protein sequence ID" value="KUJ07339.1"/>
    <property type="molecule type" value="Genomic_DNA"/>
</dbReference>
<dbReference type="GeneID" id="28831456"/>
<gene>
    <name evidence="2" type="ORF">LY89DRAFT_766512</name>
</gene>
<name>A0A132B5S1_MOLSC</name>
<accession>A0A132B5S1</accession>
<protein>
    <submittedName>
        <fullName evidence="2">Uncharacterized protein</fullName>
    </submittedName>
</protein>
<evidence type="ECO:0000256" key="1">
    <source>
        <dbReference type="SAM" id="MobiDB-lite"/>
    </source>
</evidence>
<reference evidence="2 3" key="1">
    <citation type="submission" date="2015-10" db="EMBL/GenBank/DDBJ databases">
        <title>Full genome of DAOMC 229536 Phialocephala scopiformis, a fungal endophyte of spruce producing the potent anti-insectan compound rugulosin.</title>
        <authorList>
            <consortium name="DOE Joint Genome Institute"/>
            <person name="Walker A.K."/>
            <person name="Frasz S.L."/>
            <person name="Seifert K.A."/>
            <person name="Miller J.D."/>
            <person name="Mondo S.J."/>
            <person name="Labutti K."/>
            <person name="Lipzen A."/>
            <person name="Dockter R."/>
            <person name="Kennedy M."/>
            <person name="Grigoriev I.V."/>
            <person name="Spatafora J.W."/>
        </authorList>
    </citation>
    <scope>NUCLEOTIDE SEQUENCE [LARGE SCALE GENOMIC DNA]</scope>
    <source>
        <strain evidence="2 3">CBS 120377</strain>
    </source>
</reference>
<dbReference type="OrthoDB" id="3921745at2759"/>
<dbReference type="InParanoid" id="A0A132B5S1"/>
<sequence length="271" mass="31471">MDINSMLNPMDKHMEKATKGEKQASTTPSNGHSHFHHGPLPSVNHLLCLANPPATLEAALPARTLQSSNSAGTNLQLGDIETRATYQVVERSYHDLYYPMAYTPRSTTSIKRYHSNERYSTEQVHWIRYHKTDLKWNWKDIAGRFVIVFSTERPDASEGGLTSSFYRDNDVPRIDRHGNFLYDATTNKILTLDMKVRTKDEGECSDEKCPWSFVERYPWAALKYDWVSPAHKLQAKNIIADIKRRRHYTRKQQYILAFRRLEKKRALELAN</sequence>